<evidence type="ECO:0000256" key="1">
    <source>
        <dbReference type="SAM" id="MobiDB-lite"/>
    </source>
</evidence>
<feature type="compositionally biased region" description="Polar residues" evidence="1">
    <location>
        <begin position="31"/>
        <end position="40"/>
    </location>
</feature>
<dbReference type="Proteomes" id="UP000716291">
    <property type="component" value="Unassembled WGS sequence"/>
</dbReference>
<protein>
    <recommendedName>
        <fullName evidence="5">Late embryogenesis abundant protein LEA-2 subgroup domain-containing protein</fullName>
    </recommendedName>
</protein>
<comment type="caution">
    <text evidence="3">The sequence shown here is derived from an EMBL/GenBank/DDBJ whole genome shotgun (WGS) entry which is preliminary data.</text>
</comment>
<keyword evidence="2" id="KW-0472">Membrane</keyword>
<evidence type="ECO:0000313" key="4">
    <source>
        <dbReference type="Proteomes" id="UP000716291"/>
    </source>
</evidence>
<keyword evidence="4" id="KW-1185">Reference proteome</keyword>
<dbReference type="OrthoDB" id="20273at2759"/>
<dbReference type="EMBL" id="JAANQT010000140">
    <property type="protein sequence ID" value="KAG1314077.1"/>
    <property type="molecule type" value="Genomic_DNA"/>
</dbReference>
<keyword evidence="2" id="KW-0812">Transmembrane</keyword>
<evidence type="ECO:0008006" key="5">
    <source>
        <dbReference type="Google" id="ProtNLM"/>
    </source>
</evidence>
<accession>A0A9P6XHX7</accession>
<sequence length="335" mass="38391">MSPDSRDPYKAVRKQSDCDGSTKYEQEDFSSESSITYLTSKQHKEYDYVQDPYNRQRNKAYMESEKRANSYLPYSNHNRNPNRPAEPIYLDEDLPSFRQPGQYGPVGSILQDNIVMDMMEQDGLNSSNLPLRKNINASMQPFENAKKKRWWTRLGISGRKVVFVMFSFIVFVVLAWYFVWPRVPTLQYVGAYLDDNPTMTNVSMEAVWKVNFTVLNQDNWIPTNIQNLAVSVFDANTGVTFGRGNSNQITLRPRSIDQAVTIPIHINYTASNPNDPTFQDLSSSCSIVNQDLSSPPKETFDIKFKIVYYIAGIIWHTAAIVAPTTTYFQCPTNTE</sequence>
<feature type="compositionally biased region" description="Basic and acidic residues" evidence="1">
    <location>
        <begin position="1"/>
        <end position="26"/>
    </location>
</feature>
<proteinExistence type="predicted"/>
<feature type="region of interest" description="Disordered" evidence="1">
    <location>
        <begin position="1"/>
        <end position="44"/>
    </location>
</feature>
<organism evidence="3 4">
    <name type="scientific">Rhizopus oryzae</name>
    <name type="common">Mucormycosis agent</name>
    <name type="synonym">Rhizopus arrhizus var. delemar</name>
    <dbReference type="NCBI Taxonomy" id="64495"/>
    <lineage>
        <taxon>Eukaryota</taxon>
        <taxon>Fungi</taxon>
        <taxon>Fungi incertae sedis</taxon>
        <taxon>Mucoromycota</taxon>
        <taxon>Mucoromycotina</taxon>
        <taxon>Mucoromycetes</taxon>
        <taxon>Mucorales</taxon>
        <taxon>Mucorineae</taxon>
        <taxon>Rhizopodaceae</taxon>
        <taxon>Rhizopus</taxon>
    </lineage>
</organism>
<evidence type="ECO:0000313" key="3">
    <source>
        <dbReference type="EMBL" id="KAG1314077.1"/>
    </source>
</evidence>
<keyword evidence="2" id="KW-1133">Transmembrane helix</keyword>
<gene>
    <name evidence="3" type="ORF">G6F64_001749</name>
</gene>
<feature type="transmembrane region" description="Helical" evidence="2">
    <location>
        <begin position="161"/>
        <end position="180"/>
    </location>
</feature>
<name>A0A9P6XHX7_RHIOR</name>
<dbReference type="AlphaFoldDB" id="A0A9P6XHX7"/>
<evidence type="ECO:0000256" key="2">
    <source>
        <dbReference type="SAM" id="Phobius"/>
    </source>
</evidence>
<reference evidence="3" key="1">
    <citation type="journal article" date="2020" name="Microb. Genom.">
        <title>Genetic diversity of clinical and environmental Mucorales isolates obtained from an investigation of mucormycosis cases among solid organ transplant recipients.</title>
        <authorList>
            <person name="Nguyen M.H."/>
            <person name="Kaul D."/>
            <person name="Muto C."/>
            <person name="Cheng S.J."/>
            <person name="Richter R.A."/>
            <person name="Bruno V.M."/>
            <person name="Liu G."/>
            <person name="Beyhan S."/>
            <person name="Sundermann A.J."/>
            <person name="Mounaud S."/>
            <person name="Pasculle A.W."/>
            <person name="Nierman W.C."/>
            <person name="Driscoll E."/>
            <person name="Cumbie R."/>
            <person name="Clancy C.J."/>
            <person name="Dupont C.L."/>
        </authorList>
    </citation>
    <scope>NUCLEOTIDE SEQUENCE</scope>
    <source>
        <strain evidence="3">GL11</strain>
    </source>
</reference>